<gene>
    <name evidence="3" type="ORF">KUTeg_016127</name>
</gene>
<feature type="compositionally biased region" description="Basic and acidic residues" evidence="2">
    <location>
        <begin position="771"/>
        <end position="785"/>
    </location>
</feature>
<feature type="compositionally biased region" description="Basic and acidic residues" evidence="2">
    <location>
        <begin position="297"/>
        <end position="308"/>
    </location>
</feature>
<feature type="compositionally biased region" description="Basic and acidic residues" evidence="2">
    <location>
        <begin position="680"/>
        <end position="692"/>
    </location>
</feature>
<evidence type="ECO:0000256" key="2">
    <source>
        <dbReference type="SAM" id="MobiDB-lite"/>
    </source>
</evidence>
<feature type="compositionally biased region" description="Basic and acidic residues" evidence="2">
    <location>
        <begin position="737"/>
        <end position="759"/>
    </location>
</feature>
<accession>A0ABQ9ENR9</accession>
<protein>
    <submittedName>
        <fullName evidence="3">Uncharacterized protein</fullName>
    </submittedName>
</protein>
<evidence type="ECO:0000313" key="3">
    <source>
        <dbReference type="EMBL" id="KAJ8305582.1"/>
    </source>
</evidence>
<feature type="compositionally biased region" description="Polar residues" evidence="2">
    <location>
        <begin position="502"/>
        <end position="514"/>
    </location>
</feature>
<evidence type="ECO:0000313" key="4">
    <source>
        <dbReference type="Proteomes" id="UP001217089"/>
    </source>
</evidence>
<feature type="compositionally biased region" description="Low complexity" evidence="2">
    <location>
        <begin position="457"/>
        <end position="499"/>
    </location>
</feature>
<feature type="compositionally biased region" description="Polar residues" evidence="2">
    <location>
        <begin position="710"/>
        <end position="721"/>
    </location>
</feature>
<comment type="caution">
    <text evidence="3">The sequence shown here is derived from an EMBL/GenBank/DDBJ whole genome shotgun (WGS) entry which is preliminary data.</text>
</comment>
<feature type="compositionally biased region" description="Polar residues" evidence="2">
    <location>
        <begin position="343"/>
        <end position="372"/>
    </location>
</feature>
<keyword evidence="4" id="KW-1185">Reference proteome</keyword>
<reference evidence="3 4" key="1">
    <citation type="submission" date="2022-12" db="EMBL/GenBank/DDBJ databases">
        <title>Chromosome-level genome of Tegillarca granosa.</title>
        <authorList>
            <person name="Kim J."/>
        </authorList>
    </citation>
    <scope>NUCLEOTIDE SEQUENCE [LARGE SCALE GENOMIC DNA]</scope>
    <source>
        <strain evidence="3">Teg-2019</strain>
        <tissue evidence="3">Adductor muscle</tissue>
    </source>
</reference>
<feature type="compositionally biased region" description="Low complexity" evidence="2">
    <location>
        <begin position="569"/>
        <end position="585"/>
    </location>
</feature>
<organism evidence="3 4">
    <name type="scientific">Tegillarca granosa</name>
    <name type="common">Malaysian cockle</name>
    <name type="synonym">Anadara granosa</name>
    <dbReference type="NCBI Taxonomy" id="220873"/>
    <lineage>
        <taxon>Eukaryota</taxon>
        <taxon>Metazoa</taxon>
        <taxon>Spiralia</taxon>
        <taxon>Lophotrochozoa</taxon>
        <taxon>Mollusca</taxon>
        <taxon>Bivalvia</taxon>
        <taxon>Autobranchia</taxon>
        <taxon>Pteriomorphia</taxon>
        <taxon>Arcoida</taxon>
        <taxon>Arcoidea</taxon>
        <taxon>Arcidae</taxon>
        <taxon>Tegillarca</taxon>
    </lineage>
</organism>
<feature type="compositionally biased region" description="Basic residues" evidence="2">
    <location>
        <begin position="607"/>
        <end position="616"/>
    </location>
</feature>
<feature type="region of interest" description="Disordered" evidence="2">
    <location>
        <begin position="656"/>
        <end position="692"/>
    </location>
</feature>
<keyword evidence="1" id="KW-0175">Coiled coil</keyword>
<evidence type="ECO:0000256" key="1">
    <source>
        <dbReference type="SAM" id="Coils"/>
    </source>
</evidence>
<dbReference type="EMBL" id="JARBDR010000813">
    <property type="protein sequence ID" value="KAJ8305582.1"/>
    <property type="molecule type" value="Genomic_DNA"/>
</dbReference>
<feature type="compositionally biased region" description="Polar residues" evidence="2">
    <location>
        <begin position="400"/>
        <end position="426"/>
    </location>
</feature>
<feature type="compositionally biased region" description="Polar residues" evidence="2">
    <location>
        <begin position="522"/>
        <end position="537"/>
    </location>
</feature>
<sequence>MFTRQLSYTVQKLMCVRQHDNTEQKPVFPRQFNNTVQKLMFTRQLSYTVQKLILAKYLFHCCVYDSIYVGVIWPCSVTDMKTRNTKEFFVHPYKKTNIGRRTGKDIRAGKNIRKDADGYEIFEDYFSESDADLTLNQTVKLSNLTTRKENIENEALIEEENVNNVKEQSKRTGRNIKAGKVIRKDKDGYEMFEDYWSESEADSSVFSKSSISTAYSERDKSLRKPLETRRPVTGSTFREEENPVAWIKNKNIGRRTGRNIKAGKNIRRDSLGYEKFEDYFSESEVDSLMESRLNESTLEKSKRFSRKSESIIESYAQHSSEDVRFPTDSVNLDTPKHSRHVSENTAFQSADQTASHLNTGLSPDKNSVTHTKNSQDDSETDATQSSQNTTLSEGDADTKGGQNTYVSESNNVHQNISKNCINSDNQGGHHTDVSDTNNTCPNTSEDCVDTDVKSNRDSVVSDSNDSQCSQNNTISNNENTENSQNNTVTDTNSTNVSHNTEVKTYTSDNININTKPDRTSDSDNTQSGQSTENNQHKLSILPEKNRKQSSQNTTLSEKMSNTDLRNQKSKILSSTDSSSNQSSKKTLSESRNDSLTNTARSQTRTTSKARKSKAKSRNSCNATVTDTSMGTDSVILEDRNSGDVDSGKNITSAIKMSDTSCNTSRTRKRKILKTKKSTGKSKDSDNFTVTDDSKSEGLLEEKTCIDTTETGENIYNQSRGEISQKAGVAKTRNTSTKTKERQDVTVSKDDETAHDEKNTENSQETGISKARTIEDTKLSREDKTDSSTSVYNFNFAIILRISEERTDNVNVEHASKLHVTDIQKSVIDEDTPHLSWKAPSHQPDGPTINIGGNITGSITRCEDKTLHATGVTPALSFRTRKRLSYSVAEADQTLHVIKPGRRSDPTSDCSISTYQI</sequence>
<feature type="compositionally biased region" description="Basic residues" evidence="2">
    <location>
        <begin position="665"/>
        <end position="679"/>
    </location>
</feature>
<feature type="region of interest" description="Disordered" evidence="2">
    <location>
        <begin position="710"/>
        <end position="785"/>
    </location>
</feature>
<feature type="coiled-coil region" evidence="1">
    <location>
        <begin position="141"/>
        <end position="168"/>
    </location>
</feature>
<dbReference type="Proteomes" id="UP001217089">
    <property type="component" value="Unassembled WGS sequence"/>
</dbReference>
<feature type="region of interest" description="Disordered" evidence="2">
    <location>
        <begin position="289"/>
        <end position="308"/>
    </location>
</feature>
<proteinExistence type="predicted"/>
<feature type="compositionally biased region" description="Polar residues" evidence="2">
    <location>
        <begin position="548"/>
        <end position="564"/>
    </location>
</feature>
<feature type="compositionally biased region" description="Polar residues" evidence="2">
    <location>
        <begin position="381"/>
        <end position="392"/>
    </location>
</feature>
<feature type="region of interest" description="Disordered" evidence="2">
    <location>
        <begin position="315"/>
        <end position="626"/>
    </location>
</feature>
<feature type="compositionally biased region" description="Polar residues" evidence="2">
    <location>
        <begin position="434"/>
        <end position="445"/>
    </location>
</feature>
<name>A0ABQ9ENR9_TEGGR</name>